<dbReference type="VEuPathDB" id="TrichDB:TRFO_40419"/>
<reference evidence="2" key="1">
    <citation type="submission" date="2016-10" db="EMBL/GenBank/DDBJ databases">
        <authorList>
            <person name="Benchimol M."/>
            <person name="Almeida L.G."/>
            <person name="Vasconcelos A.T."/>
            <person name="Perreira-Neves A."/>
            <person name="Rosa I.A."/>
            <person name="Tasca T."/>
            <person name="Bogo M.R."/>
            <person name="de Souza W."/>
        </authorList>
    </citation>
    <scope>NUCLEOTIDE SEQUENCE [LARGE SCALE GENOMIC DNA]</scope>
    <source>
        <strain evidence="2">K</strain>
    </source>
</reference>
<feature type="domain" description="EF-hand" evidence="1">
    <location>
        <begin position="620"/>
        <end position="655"/>
    </location>
</feature>
<dbReference type="Proteomes" id="UP000179807">
    <property type="component" value="Unassembled WGS sequence"/>
</dbReference>
<evidence type="ECO:0000259" key="1">
    <source>
        <dbReference type="PROSITE" id="PS50222"/>
    </source>
</evidence>
<dbReference type="EMBL" id="MLAK01001416">
    <property type="protein sequence ID" value="OHS93264.1"/>
    <property type="molecule type" value="Genomic_DNA"/>
</dbReference>
<dbReference type="PANTHER" id="PTHR20875">
    <property type="entry name" value="EF-HAND CALCIUM-BINDING DOMAIN-CONTAINING PROTEIN 6-RELATED"/>
    <property type="match status" value="1"/>
</dbReference>
<dbReference type="SUPFAM" id="SSF47473">
    <property type="entry name" value="EF-hand"/>
    <property type="match status" value="4"/>
</dbReference>
<name>A0A1J4J149_9EUKA</name>
<dbReference type="GO" id="GO:0005509">
    <property type="term" value="F:calcium ion binding"/>
    <property type="evidence" value="ECO:0007669"/>
    <property type="project" value="InterPro"/>
</dbReference>
<dbReference type="Gene3D" id="1.10.238.10">
    <property type="entry name" value="EF-hand"/>
    <property type="match status" value="4"/>
</dbReference>
<dbReference type="GeneID" id="94847896"/>
<dbReference type="AlphaFoldDB" id="A0A1J4J149"/>
<gene>
    <name evidence="2" type="ORF">TRFO_40419</name>
</gene>
<sequence>MSRTNQILLFIKKELSIRGSTPEEFVSEYDRIKSGFISFETMNRAFDNYNVHLRSQDFQELMNAISENGKVSVRKFLNEINNVTSETTNRQDHSKSAAALTQLAHFLAIRQMTLRDALRPYDRLNRGVVSSQDFIRAIDSSIPASIIAADYKDPYSDMIKYLDIDRDISSLQGVQPHKVLNPTIVDSIISQISIKNVPIRRIFQSYDREKNGLVSHRALPEVMERAGLHLTPYDIYETLHFYLKQDQFNYIPISDAVEERIREKESSQKKLFRNQKGQIIDTDYLLEQIKEFYYGRRVNVSDLFPYEMDGKCARYKFLKTLGTTQRQLSTDDLNAIADRFDAGNGEIDLASFLQFFDFRKPQPQLIDCDFVLNKIRNYLSSKRICLQRQCEFYDGRNLGSIAVSQLLAAFQNCGVQFNNGEFEALVDRYSVEKGVINYIAICRSVDDPEIYNSTRNQLSDDIGTMNSRTNFNSSRAFPKVPLSTTNPQRHHVSPPSANTMRIVAKIAEVSRNLEFFLRDEFKERDRARHSVVSLDDFYKILTMINYRFSPDEVREVSNYYRDNHGMFDYESFCRDIESCNADHFNRQTGNSKILGHLNQQNIESQEFLAAIRKYRAFLASRMLQTEDIFRYADPNGAGYIRTDNLANVLSAANIKMSNAERQQLINAFTDSVIEDRFMYRKLDARAMQEKVNPGQIRLLLNPEFAQEEETRELHGVLTEIREKLHVRRKNAYMIYCNMQSPTISPQQFVETLNNVGIILIHSQTNALVKKYTNGDMQNFDWQSFCDDCEKCALIGSHSYVH</sequence>
<dbReference type="PANTHER" id="PTHR20875:SF0">
    <property type="entry name" value="GH12158P"/>
    <property type="match status" value="1"/>
</dbReference>
<dbReference type="InterPro" id="IPR002048">
    <property type="entry name" value="EF_hand_dom"/>
</dbReference>
<dbReference type="RefSeq" id="XP_068346401.1">
    <property type="nucleotide sequence ID" value="XM_068513192.1"/>
</dbReference>
<proteinExistence type="predicted"/>
<protein>
    <recommendedName>
        <fullName evidence="1">EF-hand domain-containing protein</fullName>
    </recommendedName>
</protein>
<organism evidence="2 3">
    <name type="scientific">Tritrichomonas foetus</name>
    <dbReference type="NCBI Taxonomy" id="1144522"/>
    <lineage>
        <taxon>Eukaryota</taxon>
        <taxon>Metamonada</taxon>
        <taxon>Parabasalia</taxon>
        <taxon>Tritrichomonadida</taxon>
        <taxon>Tritrichomonadidae</taxon>
        <taxon>Tritrichomonas</taxon>
    </lineage>
</organism>
<dbReference type="PROSITE" id="PS50222">
    <property type="entry name" value="EF_HAND_2"/>
    <property type="match status" value="1"/>
</dbReference>
<keyword evidence="3" id="KW-1185">Reference proteome</keyword>
<evidence type="ECO:0000313" key="2">
    <source>
        <dbReference type="EMBL" id="OHS93264.1"/>
    </source>
</evidence>
<evidence type="ECO:0000313" key="3">
    <source>
        <dbReference type="Proteomes" id="UP000179807"/>
    </source>
</evidence>
<dbReference type="InterPro" id="IPR052603">
    <property type="entry name" value="EFCB6"/>
</dbReference>
<dbReference type="InterPro" id="IPR011992">
    <property type="entry name" value="EF-hand-dom_pair"/>
</dbReference>
<accession>A0A1J4J149</accession>
<comment type="caution">
    <text evidence="2">The sequence shown here is derived from an EMBL/GenBank/DDBJ whole genome shotgun (WGS) entry which is preliminary data.</text>
</comment>